<name>A0A2K8T5D0_9NOSO</name>
<dbReference type="EMBL" id="CP024785">
    <property type="protein sequence ID" value="AUB42916.1"/>
    <property type="molecule type" value="Genomic_DNA"/>
</dbReference>
<protein>
    <submittedName>
        <fullName evidence="1">Ribbon-helix-helix</fullName>
    </submittedName>
</protein>
<dbReference type="SUPFAM" id="SSF47598">
    <property type="entry name" value="Ribbon-helix-helix"/>
    <property type="match status" value="1"/>
</dbReference>
<dbReference type="Proteomes" id="UP000232003">
    <property type="component" value="Chromosome"/>
</dbReference>
<gene>
    <name evidence="1" type="ORF">COO91_09067</name>
</gene>
<dbReference type="KEGG" id="nfl:COO91_09067"/>
<reference evidence="1 2" key="1">
    <citation type="submission" date="2017-11" db="EMBL/GenBank/DDBJ databases">
        <title>Complete genome of a free-living desiccation-tolerant cyanobacterium and its photosynthetic adaptation to extreme terrestrial habitat.</title>
        <authorList>
            <person name="Shang J."/>
        </authorList>
    </citation>
    <scope>NUCLEOTIDE SEQUENCE [LARGE SCALE GENOMIC DNA]</scope>
    <source>
        <strain evidence="1 2">CCNUN1</strain>
    </source>
</reference>
<keyword evidence="2" id="KW-1185">Reference proteome</keyword>
<dbReference type="InterPro" id="IPR010985">
    <property type="entry name" value="Ribbon_hlx_hlx"/>
</dbReference>
<evidence type="ECO:0000313" key="1">
    <source>
        <dbReference type="EMBL" id="AUB42916.1"/>
    </source>
</evidence>
<evidence type="ECO:0000313" key="2">
    <source>
        <dbReference type="Proteomes" id="UP000232003"/>
    </source>
</evidence>
<dbReference type="Gene3D" id="1.10.1220.10">
    <property type="entry name" value="Met repressor-like"/>
    <property type="match status" value="1"/>
</dbReference>
<dbReference type="InterPro" id="IPR013321">
    <property type="entry name" value="Arc_rbn_hlx_hlx"/>
</dbReference>
<organism evidence="1 2">
    <name type="scientific">Nostoc flagelliforme CCNUN1</name>
    <dbReference type="NCBI Taxonomy" id="2038116"/>
    <lineage>
        <taxon>Bacteria</taxon>
        <taxon>Bacillati</taxon>
        <taxon>Cyanobacteriota</taxon>
        <taxon>Cyanophyceae</taxon>
        <taxon>Nostocales</taxon>
        <taxon>Nostocaceae</taxon>
        <taxon>Nostoc</taxon>
    </lineage>
</organism>
<dbReference type="AlphaFoldDB" id="A0A2K8T5D0"/>
<dbReference type="GO" id="GO:0006355">
    <property type="term" value="P:regulation of DNA-templated transcription"/>
    <property type="evidence" value="ECO:0007669"/>
    <property type="project" value="InterPro"/>
</dbReference>
<proteinExistence type="predicted"/>
<sequence length="47" mass="5471">MVKNFPDPLRNRLRLEAMSREITMGELLTQIVEAWLEENGTVNVNNK</sequence>
<accession>A0A2K8T5D0</accession>